<evidence type="ECO:0000256" key="1">
    <source>
        <dbReference type="ARBA" id="ARBA00022475"/>
    </source>
</evidence>
<feature type="compositionally biased region" description="Acidic residues" evidence="6">
    <location>
        <begin position="266"/>
        <end position="283"/>
    </location>
</feature>
<gene>
    <name evidence="9" type="ORF">H8716_01090</name>
</gene>
<proteinExistence type="predicted"/>
<evidence type="ECO:0000313" key="9">
    <source>
        <dbReference type="EMBL" id="MBC8571687.1"/>
    </source>
</evidence>
<evidence type="ECO:0000256" key="6">
    <source>
        <dbReference type="SAM" id="MobiDB-lite"/>
    </source>
</evidence>
<evidence type="ECO:0000259" key="8">
    <source>
        <dbReference type="Pfam" id="PF03799"/>
    </source>
</evidence>
<feature type="domain" description="Cell division protein FtsQ/DivIB C-terminal" evidence="8">
    <location>
        <begin position="115"/>
        <end position="224"/>
    </location>
</feature>
<dbReference type="PANTHER" id="PTHR37820">
    <property type="entry name" value="CELL DIVISION PROTEIN DIVIB"/>
    <property type="match status" value="1"/>
</dbReference>
<evidence type="ECO:0000256" key="7">
    <source>
        <dbReference type="SAM" id="Phobius"/>
    </source>
</evidence>
<keyword evidence="4 7" id="KW-1133">Transmembrane helix</keyword>
<feature type="transmembrane region" description="Helical" evidence="7">
    <location>
        <begin position="12"/>
        <end position="34"/>
    </location>
</feature>
<dbReference type="EMBL" id="JACRSZ010000001">
    <property type="protein sequence ID" value="MBC8571687.1"/>
    <property type="molecule type" value="Genomic_DNA"/>
</dbReference>
<keyword evidence="5" id="KW-0131">Cell cycle</keyword>
<dbReference type="RefSeq" id="WP_249306633.1">
    <property type="nucleotide sequence ID" value="NZ_JACRSZ010000001.1"/>
</dbReference>
<comment type="caution">
    <text evidence="9">The sequence shown here is derived from an EMBL/GenBank/DDBJ whole genome shotgun (WGS) entry which is preliminary data.</text>
</comment>
<keyword evidence="2" id="KW-0132">Cell division</keyword>
<keyword evidence="7" id="KW-0472">Membrane</keyword>
<dbReference type="Proteomes" id="UP000657421">
    <property type="component" value="Unassembled WGS sequence"/>
</dbReference>
<keyword evidence="1" id="KW-1003">Cell membrane</keyword>
<keyword evidence="3 7" id="KW-0812">Transmembrane</keyword>
<sequence>MQLQKKKTGRPIYIVLLVLVSVIVIALFVLFGLFHIRQVDVIGNEYYSAEEIQKMVMSDSLSENSLYLTWKYSQPDAAADLTFLSAVDVTMVNPYHVQIKVYEKSIVGYLMYSGSMAYFDKDGVVIEISQEKREGIPAYSGVDISEPKVSELIPVADEKFRDDIISEAQMIQEILGQNGIQPREVHYDDKQQLILYFTNNRVMLGDNSYMEEKLSNLQSLMPQMEELSGTLHMEDYTAGTTTITFKKGEKGEEELLMNVNQPEGGNAEDVEESTETEEDSTDESENKSGYSEDSGTFSTDASGNDTYTDASGNVTNNMDQMYLGDDGQIISDGYGYIDPYTGAYILN</sequence>
<evidence type="ECO:0000256" key="4">
    <source>
        <dbReference type="ARBA" id="ARBA00022989"/>
    </source>
</evidence>
<evidence type="ECO:0000256" key="2">
    <source>
        <dbReference type="ARBA" id="ARBA00022618"/>
    </source>
</evidence>
<dbReference type="InterPro" id="IPR050487">
    <property type="entry name" value="FtsQ_DivIB"/>
</dbReference>
<feature type="region of interest" description="Disordered" evidence="6">
    <location>
        <begin position="258"/>
        <end position="312"/>
    </location>
</feature>
<name>A0ABR7N5L2_9FIRM</name>
<evidence type="ECO:0000256" key="3">
    <source>
        <dbReference type="ARBA" id="ARBA00022692"/>
    </source>
</evidence>
<keyword evidence="10" id="KW-1185">Reference proteome</keyword>
<organism evidence="9 10">
    <name type="scientific">Jingyaoa shaoxingensis</name>
    <dbReference type="NCBI Taxonomy" id="2763671"/>
    <lineage>
        <taxon>Bacteria</taxon>
        <taxon>Bacillati</taxon>
        <taxon>Bacillota</taxon>
        <taxon>Clostridia</taxon>
        <taxon>Lachnospirales</taxon>
        <taxon>Lachnospiraceae</taxon>
        <taxon>Jingyaoa</taxon>
    </lineage>
</organism>
<dbReference type="Pfam" id="PF03799">
    <property type="entry name" value="FtsQ_DivIB_C"/>
    <property type="match status" value="1"/>
</dbReference>
<accession>A0ABR7N5L2</accession>
<evidence type="ECO:0000256" key="5">
    <source>
        <dbReference type="ARBA" id="ARBA00023306"/>
    </source>
</evidence>
<protein>
    <recommendedName>
        <fullName evidence="8">Cell division protein FtsQ/DivIB C-terminal domain-containing protein</fullName>
    </recommendedName>
</protein>
<evidence type="ECO:0000313" key="10">
    <source>
        <dbReference type="Proteomes" id="UP000657421"/>
    </source>
</evidence>
<feature type="compositionally biased region" description="Polar residues" evidence="6">
    <location>
        <begin position="287"/>
        <end position="312"/>
    </location>
</feature>
<dbReference type="PANTHER" id="PTHR37820:SF1">
    <property type="entry name" value="CELL DIVISION PROTEIN FTSQ"/>
    <property type="match status" value="1"/>
</dbReference>
<dbReference type="InterPro" id="IPR005548">
    <property type="entry name" value="Cell_div_FtsQ/DivIB_C"/>
</dbReference>
<reference evidence="9 10" key="1">
    <citation type="submission" date="2020-08" db="EMBL/GenBank/DDBJ databases">
        <title>Genome public.</title>
        <authorList>
            <person name="Liu C."/>
            <person name="Sun Q."/>
        </authorList>
    </citation>
    <scope>NUCLEOTIDE SEQUENCE [LARGE SCALE GENOMIC DNA]</scope>
    <source>
        <strain evidence="9 10">NSJ-46</strain>
    </source>
</reference>